<reference evidence="2 3" key="1">
    <citation type="submission" date="2023-09" db="EMBL/GenBank/DDBJ databases">
        <title>Genomes of two closely related lineages of the louse Polyplax serrata with different host specificities.</title>
        <authorList>
            <person name="Martinu J."/>
            <person name="Tarabai H."/>
            <person name="Stefka J."/>
            <person name="Hypsa V."/>
        </authorList>
    </citation>
    <scope>NUCLEOTIDE SEQUENCE [LARGE SCALE GENOMIC DNA]</scope>
    <source>
        <strain evidence="2">98ZLc_SE</strain>
    </source>
</reference>
<keyword evidence="3" id="KW-1185">Reference proteome</keyword>
<evidence type="ECO:0000313" key="3">
    <source>
        <dbReference type="Proteomes" id="UP001359485"/>
    </source>
</evidence>
<proteinExistence type="predicted"/>
<gene>
    <name evidence="2" type="ORF">RUM44_008009</name>
</gene>
<organism evidence="2 3">
    <name type="scientific">Polyplax serrata</name>
    <name type="common">Common mouse louse</name>
    <dbReference type="NCBI Taxonomy" id="468196"/>
    <lineage>
        <taxon>Eukaryota</taxon>
        <taxon>Metazoa</taxon>
        <taxon>Ecdysozoa</taxon>
        <taxon>Arthropoda</taxon>
        <taxon>Hexapoda</taxon>
        <taxon>Insecta</taxon>
        <taxon>Pterygota</taxon>
        <taxon>Neoptera</taxon>
        <taxon>Paraneoptera</taxon>
        <taxon>Psocodea</taxon>
        <taxon>Troctomorpha</taxon>
        <taxon>Phthiraptera</taxon>
        <taxon>Anoplura</taxon>
        <taxon>Polyplacidae</taxon>
        <taxon>Polyplax</taxon>
    </lineage>
</organism>
<sequence>MARVEGVAWGFGEMVSGAKTSVESDVKNRRAEIERAEFGECGQDVRSDLSSRFPGPRQAMNPHVDGYSMESTSPGNGRSHMELRSTPIGSGDPHSYLYAL</sequence>
<dbReference type="Proteomes" id="UP001359485">
    <property type="component" value="Unassembled WGS sequence"/>
</dbReference>
<comment type="caution">
    <text evidence="2">The sequence shown here is derived from an EMBL/GenBank/DDBJ whole genome shotgun (WGS) entry which is preliminary data.</text>
</comment>
<feature type="region of interest" description="Disordered" evidence="1">
    <location>
        <begin position="45"/>
        <end position="100"/>
    </location>
</feature>
<accession>A0ABR1B7L3</accession>
<evidence type="ECO:0000313" key="2">
    <source>
        <dbReference type="EMBL" id="KAK6637587.1"/>
    </source>
</evidence>
<dbReference type="EMBL" id="JAWJWF010000002">
    <property type="protein sequence ID" value="KAK6637587.1"/>
    <property type="molecule type" value="Genomic_DNA"/>
</dbReference>
<name>A0ABR1B7L3_POLSC</name>
<evidence type="ECO:0000256" key="1">
    <source>
        <dbReference type="SAM" id="MobiDB-lite"/>
    </source>
</evidence>
<protein>
    <submittedName>
        <fullName evidence="2">Uncharacterized protein</fullName>
    </submittedName>
</protein>